<proteinExistence type="predicted"/>
<name>A0A0A9BH58_ARUDO</name>
<protein>
    <submittedName>
        <fullName evidence="1">Uncharacterized protein</fullName>
    </submittedName>
</protein>
<reference evidence="1" key="2">
    <citation type="journal article" date="2015" name="Data Brief">
        <title>Shoot transcriptome of the giant reed, Arundo donax.</title>
        <authorList>
            <person name="Barrero R.A."/>
            <person name="Guerrero F.D."/>
            <person name="Moolhuijzen P."/>
            <person name="Goolsby J.A."/>
            <person name="Tidwell J."/>
            <person name="Bellgard S.E."/>
            <person name="Bellgard M.I."/>
        </authorList>
    </citation>
    <scope>NUCLEOTIDE SEQUENCE</scope>
    <source>
        <tissue evidence="1">Shoot tissue taken approximately 20 cm above the soil surface</tissue>
    </source>
</reference>
<dbReference type="AlphaFoldDB" id="A0A0A9BH58"/>
<accession>A0A0A9BH58</accession>
<evidence type="ECO:0000313" key="1">
    <source>
        <dbReference type="EMBL" id="JAD60560.1"/>
    </source>
</evidence>
<sequence>MTRSASSSVRLRRPSKEETFSSWTLRPVCSWVALVAI</sequence>
<dbReference type="EMBL" id="GBRH01237335">
    <property type="protein sequence ID" value="JAD60560.1"/>
    <property type="molecule type" value="Transcribed_RNA"/>
</dbReference>
<organism evidence="1">
    <name type="scientific">Arundo donax</name>
    <name type="common">Giant reed</name>
    <name type="synonym">Donax arundinaceus</name>
    <dbReference type="NCBI Taxonomy" id="35708"/>
    <lineage>
        <taxon>Eukaryota</taxon>
        <taxon>Viridiplantae</taxon>
        <taxon>Streptophyta</taxon>
        <taxon>Embryophyta</taxon>
        <taxon>Tracheophyta</taxon>
        <taxon>Spermatophyta</taxon>
        <taxon>Magnoliopsida</taxon>
        <taxon>Liliopsida</taxon>
        <taxon>Poales</taxon>
        <taxon>Poaceae</taxon>
        <taxon>PACMAD clade</taxon>
        <taxon>Arundinoideae</taxon>
        <taxon>Arundineae</taxon>
        <taxon>Arundo</taxon>
    </lineage>
</organism>
<reference evidence="1" key="1">
    <citation type="submission" date="2014-09" db="EMBL/GenBank/DDBJ databases">
        <authorList>
            <person name="Magalhaes I.L.F."/>
            <person name="Oliveira U."/>
            <person name="Santos F.R."/>
            <person name="Vidigal T.H.D.A."/>
            <person name="Brescovit A.D."/>
            <person name="Santos A.J."/>
        </authorList>
    </citation>
    <scope>NUCLEOTIDE SEQUENCE</scope>
    <source>
        <tissue evidence="1">Shoot tissue taken approximately 20 cm above the soil surface</tissue>
    </source>
</reference>